<dbReference type="PANTHER" id="PTHR43163">
    <property type="entry name" value="DIPEPTIDE TRANSPORT SYSTEM PERMEASE PROTEIN DPPB-RELATED"/>
    <property type="match status" value="1"/>
</dbReference>
<evidence type="ECO:0000256" key="7">
    <source>
        <dbReference type="RuleBase" id="RU363032"/>
    </source>
</evidence>
<dbReference type="Gene3D" id="1.10.3720.10">
    <property type="entry name" value="MetI-like"/>
    <property type="match status" value="1"/>
</dbReference>
<keyword evidence="3" id="KW-1003">Cell membrane</keyword>
<accession>A0A932I1I9</accession>
<feature type="transmembrane region" description="Helical" evidence="7">
    <location>
        <begin position="107"/>
        <end position="128"/>
    </location>
</feature>
<dbReference type="InterPro" id="IPR035906">
    <property type="entry name" value="MetI-like_sf"/>
</dbReference>
<feature type="transmembrane region" description="Helical" evidence="7">
    <location>
        <begin position="241"/>
        <end position="267"/>
    </location>
</feature>
<evidence type="ECO:0000313" key="9">
    <source>
        <dbReference type="EMBL" id="MBI3129292.1"/>
    </source>
</evidence>
<dbReference type="InterPro" id="IPR045621">
    <property type="entry name" value="BPD_transp_1_N"/>
</dbReference>
<dbReference type="CDD" id="cd06261">
    <property type="entry name" value="TM_PBP2"/>
    <property type="match status" value="1"/>
</dbReference>
<feature type="transmembrane region" description="Helical" evidence="7">
    <location>
        <begin position="287"/>
        <end position="313"/>
    </location>
</feature>
<dbReference type="Proteomes" id="UP000782312">
    <property type="component" value="Unassembled WGS sequence"/>
</dbReference>
<dbReference type="Pfam" id="PF00528">
    <property type="entry name" value="BPD_transp_1"/>
    <property type="match status" value="1"/>
</dbReference>
<evidence type="ECO:0000256" key="1">
    <source>
        <dbReference type="ARBA" id="ARBA00004651"/>
    </source>
</evidence>
<evidence type="ECO:0000259" key="8">
    <source>
        <dbReference type="PROSITE" id="PS50928"/>
    </source>
</evidence>
<feature type="domain" description="ABC transmembrane type-1" evidence="8">
    <location>
        <begin position="101"/>
        <end position="306"/>
    </location>
</feature>
<evidence type="ECO:0000313" key="10">
    <source>
        <dbReference type="Proteomes" id="UP000782312"/>
    </source>
</evidence>
<organism evidence="9 10">
    <name type="scientific">Tectimicrobiota bacterium</name>
    <dbReference type="NCBI Taxonomy" id="2528274"/>
    <lineage>
        <taxon>Bacteria</taxon>
        <taxon>Pseudomonadati</taxon>
        <taxon>Nitrospinota/Tectimicrobiota group</taxon>
        <taxon>Candidatus Tectimicrobiota</taxon>
    </lineage>
</organism>
<sequence length="320" mass="36012">MREYIIRRVLLFIPSLVGASLVIFVLMRLVPGDIAEILVYSAGSEQASVAKAQVAKIRAELGLDKPIAVQYVLWLKGALQGNFGHSYLEDRPVAEMLAEWFPRTMELALLTLLLAALWAVPLGVVSAVKQDRWPDYLCRSLSISGLSVPIFFSGVLILFVLVRYFQWLPPLEYASLWEDPARNLQKIIWPALAQAFYISAPITRLTRSQLLEVIREDYVRTARSKGLLEQLVIYRHALKNALLPVVTFTGWWVGRLLGGIVVMEIIFQIPGMGMGLITSVNNRDYPAVQAIVFVMAGIFLLLNLLVDLVYAWLDPRIKYA</sequence>
<comment type="subcellular location">
    <subcellularLocation>
        <location evidence="1 7">Cell membrane</location>
        <topology evidence="1 7">Multi-pass membrane protein</topology>
    </subcellularLocation>
</comment>
<evidence type="ECO:0000256" key="3">
    <source>
        <dbReference type="ARBA" id="ARBA00022475"/>
    </source>
</evidence>
<dbReference type="SUPFAM" id="SSF161098">
    <property type="entry name" value="MetI-like"/>
    <property type="match status" value="1"/>
</dbReference>
<dbReference type="PROSITE" id="PS50928">
    <property type="entry name" value="ABC_TM1"/>
    <property type="match status" value="1"/>
</dbReference>
<dbReference type="Pfam" id="PF19300">
    <property type="entry name" value="BPD_transp_1_N"/>
    <property type="match status" value="1"/>
</dbReference>
<name>A0A932I1I9_UNCTE</name>
<keyword evidence="5 7" id="KW-1133">Transmembrane helix</keyword>
<keyword evidence="6 7" id="KW-0472">Membrane</keyword>
<dbReference type="InterPro" id="IPR000515">
    <property type="entry name" value="MetI-like"/>
</dbReference>
<evidence type="ECO:0000256" key="6">
    <source>
        <dbReference type="ARBA" id="ARBA00023136"/>
    </source>
</evidence>
<feature type="transmembrane region" description="Helical" evidence="7">
    <location>
        <begin position="140"/>
        <end position="167"/>
    </location>
</feature>
<dbReference type="PANTHER" id="PTHR43163:SF6">
    <property type="entry name" value="DIPEPTIDE TRANSPORT SYSTEM PERMEASE PROTEIN DPPB-RELATED"/>
    <property type="match status" value="1"/>
</dbReference>
<evidence type="ECO:0000256" key="4">
    <source>
        <dbReference type="ARBA" id="ARBA00022692"/>
    </source>
</evidence>
<gene>
    <name evidence="9" type="ORF">HYZ11_16915</name>
</gene>
<feature type="transmembrane region" description="Helical" evidence="7">
    <location>
        <begin position="9"/>
        <end position="30"/>
    </location>
</feature>
<dbReference type="EMBL" id="JACPUR010000040">
    <property type="protein sequence ID" value="MBI3129292.1"/>
    <property type="molecule type" value="Genomic_DNA"/>
</dbReference>
<dbReference type="GO" id="GO:0005886">
    <property type="term" value="C:plasma membrane"/>
    <property type="evidence" value="ECO:0007669"/>
    <property type="project" value="UniProtKB-SubCell"/>
</dbReference>
<dbReference type="AlphaFoldDB" id="A0A932I1I9"/>
<protein>
    <submittedName>
        <fullName evidence="9">ABC transporter permease</fullName>
    </submittedName>
</protein>
<proteinExistence type="inferred from homology"/>
<comment type="caution">
    <text evidence="9">The sequence shown here is derived from an EMBL/GenBank/DDBJ whole genome shotgun (WGS) entry which is preliminary data.</text>
</comment>
<evidence type="ECO:0000256" key="5">
    <source>
        <dbReference type="ARBA" id="ARBA00022989"/>
    </source>
</evidence>
<evidence type="ECO:0000256" key="2">
    <source>
        <dbReference type="ARBA" id="ARBA00022448"/>
    </source>
</evidence>
<reference evidence="9" key="1">
    <citation type="submission" date="2020-07" db="EMBL/GenBank/DDBJ databases">
        <title>Huge and variable diversity of episymbiotic CPR bacteria and DPANN archaea in groundwater ecosystems.</title>
        <authorList>
            <person name="He C.Y."/>
            <person name="Keren R."/>
            <person name="Whittaker M."/>
            <person name="Farag I.F."/>
            <person name="Doudna J."/>
            <person name="Cate J.H.D."/>
            <person name="Banfield J.F."/>
        </authorList>
    </citation>
    <scope>NUCLEOTIDE SEQUENCE</scope>
    <source>
        <strain evidence="9">NC_groundwater_763_Ag_S-0.2um_68_21</strain>
    </source>
</reference>
<keyword evidence="4 7" id="KW-0812">Transmembrane</keyword>
<dbReference type="GO" id="GO:0071916">
    <property type="term" value="F:dipeptide transmembrane transporter activity"/>
    <property type="evidence" value="ECO:0007669"/>
    <property type="project" value="TreeGrafter"/>
</dbReference>
<keyword evidence="2 7" id="KW-0813">Transport</keyword>
<comment type="similarity">
    <text evidence="7">Belongs to the binding-protein-dependent transport system permease family.</text>
</comment>